<dbReference type="Proteomes" id="UP001321749">
    <property type="component" value="Unassembled WGS sequence"/>
</dbReference>
<reference evidence="8" key="1">
    <citation type="journal article" date="2023" name="Mol. Phylogenet. Evol.">
        <title>Genome-scale phylogeny and comparative genomics of the fungal order Sordariales.</title>
        <authorList>
            <person name="Hensen N."/>
            <person name="Bonometti L."/>
            <person name="Westerberg I."/>
            <person name="Brannstrom I.O."/>
            <person name="Guillou S."/>
            <person name="Cros-Aarteil S."/>
            <person name="Calhoun S."/>
            <person name="Haridas S."/>
            <person name="Kuo A."/>
            <person name="Mondo S."/>
            <person name="Pangilinan J."/>
            <person name="Riley R."/>
            <person name="LaButti K."/>
            <person name="Andreopoulos B."/>
            <person name="Lipzen A."/>
            <person name="Chen C."/>
            <person name="Yan M."/>
            <person name="Daum C."/>
            <person name="Ng V."/>
            <person name="Clum A."/>
            <person name="Steindorff A."/>
            <person name="Ohm R.A."/>
            <person name="Martin F."/>
            <person name="Silar P."/>
            <person name="Natvig D.O."/>
            <person name="Lalanne C."/>
            <person name="Gautier V."/>
            <person name="Ament-Velasquez S.L."/>
            <person name="Kruys A."/>
            <person name="Hutchinson M.I."/>
            <person name="Powell A.J."/>
            <person name="Barry K."/>
            <person name="Miller A.N."/>
            <person name="Grigoriev I.V."/>
            <person name="Debuchy R."/>
            <person name="Gladieux P."/>
            <person name="Hiltunen Thoren M."/>
            <person name="Johannesson H."/>
        </authorList>
    </citation>
    <scope>NUCLEOTIDE SEQUENCE</scope>
    <source>
        <strain evidence="8">PSN324</strain>
    </source>
</reference>
<dbReference type="InterPro" id="IPR015424">
    <property type="entry name" value="PyrdxlP-dep_Trfase"/>
</dbReference>
<feature type="modified residue" description="N6-(pyridoxal phosphate)lysine" evidence="5">
    <location>
        <position position="343"/>
    </location>
</feature>
<organism evidence="8 9">
    <name type="scientific">Cladorrhinum samala</name>
    <dbReference type="NCBI Taxonomy" id="585594"/>
    <lineage>
        <taxon>Eukaryota</taxon>
        <taxon>Fungi</taxon>
        <taxon>Dikarya</taxon>
        <taxon>Ascomycota</taxon>
        <taxon>Pezizomycotina</taxon>
        <taxon>Sordariomycetes</taxon>
        <taxon>Sordariomycetidae</taxon>
        <taxon>Sordariales</taxon>
        <taxon>Podosporaceae</taxon>
        <taxon>Cladorrhinum</taxon>
    </lineage>
</organism>
<evidence type="ECO:0000256" key="3">
    <source>
        <dbReference type="ARBA" id="ARBA00022898"/>
    </source>
</evidence>
<evidence type="ECO:0000313" key="8">
    <source>
        <dbReference type="EMBL" id="KAK4462015.1"/>
    </source>
</evidence>
<dbReference type="EMBL" id="MU864979">
    <property type="protein sequence ID" value="KAK4462015.1"/>
    <property type="molecule type" value="Genomic_DNA"/>
</dbReference>
<feature type="region of interest" description="Disordered" evidence="7">
    <location>
        <begin position="1"/>
        <end position="24"/>
    </location>
</feature>
<sequence length="524" mass="56280">MSQPNRTSPSVTNHTEPPPQLDTESSYLLSSYTALRQTLSPSLIPPLSNPILPDASLLRSLTQSLPQSLPPAPLGTEATTSHLLTTILPSLNHQSLSPHYYGFVTGSVHPAAQFADNLVSALDQNVQVHLPAHSASTRIEDSALRMVISLLDLDQAHWKGRTFTTGATASNVVGLACAREAVIAQRLPPGPGKTVADLGLLRACLEAGIRDVQVLTSLGHSSLSKAASVVGLGRGSVKDVAREEEPWRLDLDALEQELKKEKEGTVSIIAVSAGEVNTGRFATGLLDMPKIRSLADRYGAWVHVDGAFGLFVRALPKTDEFLALHAGVAGMELADSIGADGHKLLNVPYDNGIFLCRHPSILSQVFSNPNAAYLASAAANDPDAILSPLNIGIENSRRFRALPVYAVLLSEGREGMAAMFSRMVQLSRRIAAFIRDSEQYEWLPSGDASLESTFIIVLFRAKDQALNNVLVDRINETRKIFVSGTSWGGKKAVRLAVSTWRVDVERDAAVVEELLTAVAEGQAS</sequence>
<evidence type="ECO:0000256" key="7">
    <source>
        <dbReference type="SAM" id="MobiDB-lite"/>
    </source>
</evidence>
<evidence type="ECO:0000313" key="9">
    <source>
        <dbReference type="Proteomes" id="UP001321749"/>
    </source>
</evidence>
<dbReference type="GO" id="GO:0019752">
    <property type="term" value="P:carboxylic acid metabolic process"/>
    <property type="evidence" value="ECO:0007669"/>
    <property type="project" value="InterPro"/>
</dbReference>
<dbReference type="Gene3D" id="3.40.640.10">
    <property type="entry name" value="Type I PLP-dependent aspartate aminotransferase-like (Major domain)"/>
    <property type="match status" value="1"/>
</dbReference>
<keyword evidence="3 5" id="KW-0663">Pyridoxal phosphate</keyword>
<dbReference type="GO" id="GO:0005737">
    <property type="term" value="C:cytoplasm"/>
    <property type="evidence" value="ECO:0007669"/>
    <property type="project" value="TreeGrafter"/>
</dbReference>
<feature type="compositionally biased region" description="Polar residues" evidence="7">
    <location>
        <begin position="1"/>
        <end position="15"/>
    </location>
</feature>
<dbReference type="SUPFAM" id="SSF53383">
    <property type="entry name" value="PLP-dependent transferases"/>
    <property type="match status" value="1"/>
</dbReference>
<dbReference type="PANTHER" id="PTHR11999">
    <property type="entry name" value="GROUP II PYRIDOXAL-5-PHOSPHATE DECARBOXYLASE"/>
    <property type="match status" value="1"/>
</dbReference>
<name>A0AAV9HPL0_9PEZI</name>
<evidence type="ECO:0000256" key="6">
    <source>
        <dbReference type="RuleBase" id="RU000382"/>
    </source>
</evidence>
<dbReference type="PANTHER" id="PTHR11999:SF165">
    <property type="entry name" value="DECARBOXYLASE, PUTATIVE (AFU_ORTHOLOGUE AFUA_2G04980)-RELATED"/>
    <property type="match status" value="1"/>
</dbReference>
<evidence type="ECO:0000256" key="4">
    <source>
        <dbReference type="ARBA" id="ARBA00023239"/>
    </source>
</evidence>
<evidence type="ECO:0000256" key="1">
    <source>
        <dbReference type="ARBA" id="ARBA00001933"/>
    </source>
</evidence>
<reference evidence="8" key="2">
    <citation type="submission" date="2023-06" db="EMBL/GenBank/DDBJ databases">
        <authorList>
            <consortium name="Lawrence Berkeley National Laboratory"/>
            <person name="Mondo S.J."/>
            <person name="Hensen N."/>
            <person name="Bonometti L."/>
            <person name="Westerberg I."/>
            <person name="Brannstrom I.O."/>
            <person name="Guillou S."/>
            <person name="Cros-Aarteil S."/>
            <person name="Calhoun S."/>
            <person name="Haridas S."/>
            <person name="Kuo A."/>
            <person name="Pangilinan J."/>
            <person name="Riley R."/>
            <person name="Labutti K."/>
            <person name="Andreopoulos B."/>
            <person name="Lipzen A."/>
            <person name="Chen C."/>
            <person name="Yanf M."/>
            <person name="Daum C."/>
            <person name="Ng V."/>
            <person name="Clum A."/>
            <person name="Steindorff A."/>
            <person name="Ohm R."/>
            <person name="Martin F."/>
            <person name="Silar P."/>
            <person name="Natvig D."/>
            <person name="Lalanne C."/>
            <person name="Gautier V."/>
            <person name="Ament-Velasquez S.L."/>
            <person name="Kruys A."/>
            <person name="Hutchinson M.I."/>
            <person name="Powell A.J."/>
            <person name="Barry K."/>
            <person name="Miller A.N."/>
            <person name="Grigoriev I.V."/>
            <person name="Debuchy R."/>
            <person name="Gladieux P."/>
            <person name="Thoren M.H."/>
            <person name="Johannesson H."/>
        </authorList>
    </citation>
    <scope>NUCLEOTIDE SEQUENCE</scope>
    <source>
        <strain evidence="8">PSN324</strain>
    </source>
</reference>
<proteinExistence type="inferred from homology"/>
<dbReference type="InterPro" id="IPR015421">
    <property type="entry name" value="PyrdxlP-dep_Trfase_major"/>
</dbReference>
<keyword evidence="9" id="KW-1185">Reference proteome</keyword>
<dbReference type="InterPro" id="IPR002129">
    <property type="entry name" value="PyrdxlP-dep_de-COase"/>
</dbReference>
<gene>
    <name evidence="8" type="ORF">QBC42DRAFT_328335</name>
</gene>
<dbReference type="GO" id="GO:0016831">
    <property type="term" value="F:carboxy-lyase activity"/>
    <property type="evidence" value="ECO:0007669"/>
    <property type="project" value="TreeGrafter"/>
</dbReference>
<comment type="similarity">
    <text evidence="2 6">Belongs to the group II decarboxylase family.</text>
</comment>
<evidence type="ECO:0000256" key="2">
    <source>
        <dbReference type="ARBA" id="ARBA00009533"/>
    </source>
</evidence>
<accession>A0AAV9HPL0</accession>
<dbReference type="AlphaFoldDB" id="A0AAV9HPL0"/>
<dbReference type="Pfam" id="PF00282">
    <property type="entry name" value="Pyridoxal_deC"/>
    <property type="match status" value="1"/>
</dbReference>
<protein>
    <submittedName>
        <fullName evidence="8">L-2,4-diaminobutyrate decarboxylase</fullName>
    </submittedName>
</protein>
<evidence type="ECO:0000256" key="5">
    <source>
        <dbReference type="PIRSR" id="PIRSR602129-50"/>
    </source>
</evidence>
<dbReference type="InterPro" id="IPR010977">
    <property type="entry name" value="Aromatic_deC"/>
</dbReference>
<comment type="caution">
    <text evidence="8">The sequence shown here is derived from an EMBL/GenBank/DDBJ whole genome shotgun (WGS) entry which is preliminary data.</text>
</comment>
<dbReference type="GO" id="GO:0030170">
    <property type="term" value="F:pyridoxal phosphate binding"/>
    <property type="evidence" value="ECO:0007669"/>
    <property type="project" value="InterPro"/>
</dbReference>
<dbReference type="InterPro" id="IPR015422">
    <property type="entry name" value="PyrdxlP-dep_Trfase_small"/>
</dbReference>
<keyword evidence="4 6" id="KW-0456">Lyase</keyword>
<comment type="cofactor">
    <cofactor evidence="1 5 6">
        <name>pyridoxal 5'-phosphate</name>
        <dbReference type="ChEBI" id="CHEBI:597326"/>
    </cofactor>
</comment>
<dbReference type="Gene3D" id="3.90.1150.10">
    <property type="entry name" value="Aspartate Aminotransferase, domain 1"/>
    <property type="match status" value="1"/>
</dbReference>